<dbReference type="InterPro" id="IPR050221">
    <property type="entry name" value="26S_Proteasome_ATPase"/>
</dbReference>
<feature type="domain" description="AAA+ ATPase" evidence="6">
    <location>
        <begin position="88"/>
        <end position="220"/>
    </location>
</feature>
<dbReference type="Proteomes" id="UP001596060">
    <property type="component" value="Unassembled WGS sequence"/>
</dbReference>
<dbReference type="SUPFAM" id="SSF52540">
    <property type="entry name" value="P-loop containing nucleoside triphosphate hydrolases"/>
    <property type="match status" value="1"/>
</dbReference>
<dbReference type="RefSeq" id="WP_377817199.1">
    <property type="nucleotide sequence ID" value="NZ_JBHSLU010000041.1"/>
</dbReference>
<evidence type="ECO:0000256" key="1">
    <source>
        <dbReference type="ARBA" id="ARBA00006914"/>
    </source>
</evidence>
<accession>A0ABW0P1Y2</accession>
<evidence type="ECO:0000256" key="4">
    <source>
        <dbReference type="RuleBase" id="RU003651"/>
    </source>
</evidence>
<dbReference type="InterPro" id="IPR003960">
    <property type="entry name" value="ATPase_AAA_CS"/>
</dbReference>
<evidence type="ECO:0000313" key="7">
    <source>
        <dbReference type="EMBL" id="MFC5506400.1"/>
    </source>
</evidence>
<proteinExistence type="inferred from homology"/>
<evidence type="ECO:0000256" key="3">
    <source>
        <dbReference type="ARBA" id="ARBA00022840"/>
    </source>
</evidence>
<feature type="region of interest" description="Disordered" evidence="5">
    <location>
        <begin position="295"/>
        <end position="318"/>
    </location>
</feature>
<organism evidence="7 8">
    <name type="scientific">Bosea massiliensis</name>
    <dbReference type="NCBI Taxonomy" id="151419"/>
    <lineage>
        <taxon>Bacteria</taxon>
        <taxon>Pseudomonadati</taxon>
        <taxon>Pseudomonadota</taxon>
        <taxon>Alphaproteobacteria</taxon>
        <taxon>Hyphomicrobiales</taxon>
        <taxon>Boseaceae</taxon>
        <taxon>Bosea</taxon>
    </lineage>
</organism>
<dbReference type="SMART" id="SM00382">
    <property type="entry name" value="AAA"/>
    <property type="match status" value="1"/>
</dbReference>
<sequence length="318" mass="35812">MALAEEARARQQHTFAGRLARVIDKTVSERAPLPMSRLPASVSGALAERKPRLRFRDLVLSRDNQELLTELRTEHEQADLLYSHSLQPRRSVLLVGPPGNGKTSLAEAIAAELGVSFYALRYEGVVGSFLGETAAKLSAVMEYASSTPCVLFFDEFDAVGKERGDIHETGEIKRVVSSLLMQFDALPPHVVLVCATNHPELLDRAVWRRFEVRLDLPNPSRRQLKAWFERAFPALDQVDPTLAGELSEKFRGKSFAEAEQFSLDVQRRLVLSEKRLDEVDAIRLTVKRWKSRLASTRQKNGHRASDPNPDLFERDEEG</sequence>
<keyword evidence="8" id="KW-1185">Reference proteome</keyword>
<gene>
    <name evidence="7" type="ORF">ACFPN9_14155</name>
</gene>
<name>A0ABW0P1Y2_9HYPH</name>
<comment type="caution">
    <text evidence="7">The sequence shown here is derived from an EMBL/GenBank/DDBJ whole genome shotgun (WGS) entry which is preliminary data.</text>
</comment>
<comment type="similarity">
    <text evidence="1 4">Belongs to the AAA ATPase family.</text>
</comment>
<dbReference type="PANTHER" id="PTHR23073">
    <property type="entry name" value="26S PROTEASOME REGULATORY SUBUNIT"/>
    <property type="match status" value="1"/>
</dbReference>
<dbReference type="Pfam" id="PF00004">
    <property type="entry name" value="AAA"/>
    <property type="match status" value="1"/>
</dbReference>
<dbReference type="CDD" id="cd19481">
    <property type="entry name" value="RecA-like_protease"/>
    <property type="match status" value="1"/>
</dbReference>
<evidence type="ECO:0000256" key="5">
    <source>
        <dbReference type="SAM" id="MobiDB-lite"/>
    </source>
</evidence>
<dbReference type="Gene3D" id="3.40.50.300">
    <property type="entry name" value="P-loop containing nucleotide triphosphate hydrolases"/>
    <property type="match status" value="1"/>
</dbReference>
<protein>
    <submittedName>
        <fullName evidence="7">AAA family ATPase</fullName>
    </submittedName>
</protein>
<evidence type="ECO:0000313" key="8">
    <source>
        <dbReference type="Proteomes" id="UP001596060"/>
    </source>
</evidence>
<dbReference type="InterPro" id="IPR003959">
    <property type="entry name" value="ATPase_AAA_core"/>
</dbReference>
<keyword evidence="2 4" id="KW-0547">Nucleotide-binding</keyword>
<dbReference type="EMBL" id="JBHSLU010000041">
    <property type="protein sequence ID" value="MFC5506400.1"/>
    <property type="molecule type" value="Genomic_DNA"/>
</dbReference>
<keyword evidence="3 4" id="KW-0067">ATP-binding</keyword>
<evidence type="ECO:0000259" key="6">
    <source>
        <dbReference type="SMART" id="SM00382"/>
    </source>
</evidence>
<dbReference type="PROSITE" id="PS00674">
    <property type="entry name" value="AAA"/>
    <property type="match status" value="1"/>
</dbReference>
<dbReference type="InterPro" id="IPR003593">
    <property type="entry name" value="AAA+_ATPase"/>
</dbReference>
<reference evidence="8" key="1">
    <citation type="journal article" date="2019" name="Int. J. Syst. Evol. Microbiol.">
        <title>The Global Catalogue of Microorganisms (GCM) 10K type strain sequencing project: providing services to taxonomists for standard genome sequencing and annotation.</title>
        <authorList>
            <consortium name="The Broad Institute Genomics Platform"/>
            <consortium name="The Broad Institute Genome Sequencing Center for Infectious Disease"/>
            <person name="Wu L."/>
            <person name="Ma J."/>
        </authorList>
    </citation>
    <scope>NUCLEOTIDE SEQUENCE [LARGE SCALE GENOMIC DNA]</scope>
    <source>
        <strain evidence="8">CCUG 43117</strain>
    </source>
</reference>
<dbReference type="InterPro" id="IPR027417">
    <property type="entry name" value="P-loop_NTPase"/>
</dbReference>
<evidence type="ECO:0000256" key="2">
    <source>
        <dbReference type="ARBA" id="ARBA00022741"/>
    </source>
</evidence>